<gene>
    <name evidence="2" type="ORF">METZ01_LOCUS263907</name>
</gene>
<evidence type="ECO:0000256" key="1">
    <source>
        <dbReference type="SAM" id="MobiDB-lite"/>
    </source>
</evidence>
<dbReference type="AlphaFoldDB" id="A0A382JIR2"/>
<protein>
    <submittedName>
        <fullName evidence="2">Uncharacterized protein</fullName>
    </submittedName>
</protein>
<proteinExistence type="predicted"/>
<dbReference type="EMBL" id="UINC01074145">
    <property type="protein sequence ID" value="SVC11053.1"/>
    <property type="molecule type" value="Genomic_DNA"/>
</dbReference>
<name>A0A382JIR2_9ZZZZ</name>
<organism evidence="2">
    <name type="scientific">marine metagenome</name>
    <dbReference type="NCBI Taxonomy" id="408172"/>
    <lineage>
        <taxon>unclassified sequences</taxon>
        <taxon>metagenomes</taxon>
        <taxon>ecological metagenomes</taxon>
    </lineage>
</organism>
<evidence type="ECO:0000313" key="2">
    <source>
        <dbReference type="EMBL" id="SVC11053.1"/>
    </source>
</evidence>
<accession>A0A382JIR2</accession>
<reference evidence="2" key="1">
    <citation type="submission" date="2018-05" db="EMBL/GenBank/DDBJ databases">
        <authorList>
            <person name="Lanie J.A."/>
            <person name="Ng W.-L."/>
            <person name="Kazmierczak K.M."/>
            <person name="Andrzejewski T.M."/>
            <person name="Davidsen T.M."/>
            <person name="Wayne K.J."/>
            <person name="Tettelin H."/>
            <person name="Glass J.I."/>
            <person name="Rusch D."/>
            <person name="Podicherti R."/>
            <person name="Tsui H.-C.T."/>
            <person name="Winkler M.E."/>
        </authorList>
    </citation>
    <scope>NUCLEOTIDE SEQUENCE</scope>
</reference>
<sequence length="94" mass="10333">MQRPLGISRDRVLLDTHEIAVPPSHPATHRPTPIGASPGTFSGDHTSHDTHHWFVPSFSPGQSPTDTHCRNAGYFLGGRHNPDIRTFGASRFLN</sequence>
<feature type="region of interest" description="Disordered" evidence="1">
    <location>
        <begin position="21"/>
        <end position="46"/>
    </location>
</feature>